<keyword evidence="2" id="KW-0229">DNA integration</keyword>
<evidence type="ECO:0000256" key="1">
    <source>
        <dbReference type="ARBA" id="ARBA00008857"/>
    </source>
</evidence>
<protein>
    <submittedName>
        <fullName evidence="4">Tyrosine-type DNA invertase</fullName>
    </submittedName>
</protein>
<evidence type="ECO:0000256" key="2">
    <source>
        <dbReference type="ARBA" id="ARBA00022908"/>
    </source>
</evidence>
<dbReference type="PANTHER" id="PTHR30349:SF62">
    <property type="entry name" value="TYPE 1 FIMBRIAE REGULATORY PROTEIN FIMB-RELATED"/>
    <property type="match status" value="1"/>
</dbReference>
<reference evidence="4 5" key="1">
    <citation type="submission" date="2024-07" db="EMBL/GenBank/DDBJ databases">
        <title>Genomes of novel Serratia strains from suburban soil.</title>
        <authorList>
            <person name="Markert E.X."/>
            <person name="Severe K."/>
            <person name="Severe L."/>
            <person name="Twing K.I."/>
            <person name="Ward L.M."/>
        </authorList>
    </citation>
    <scope>NUCLEOTIDE SEQUENCE [LARGE SCALE GENOMIC DNA]</scope>
    <source>
        <strain evidence="4 5">3C-UT</strain>
    </source>
</reference>
<dbReference type="Proteomes" id="UP001558101">
    <property type="component" value="Unassembled WGS sequence"/>
</dbReference>
<comment type="caution">
    <text evidence="4">The sequence shown here is derived from an EMBL/GenBank/DDBJ whole genome shotgun (WGS) entry which is preliminary data.</text>
</comment>
<evidence type="ECO:0000259" key="3">
    <source>
        <dbReference type="PROSITE" id="PS51898"/>
    </source>
</evidence>
<dbReference type="NCBIfam" id="NF007370">
    <property type="entry name" value="PRK09870.1"/>
    <property type="match status" value="1"/>
</dbReference>
<accession>A0ABV3UD09</accession>
<dbReference type="InterPro" id="IPR002104">
    <property type="entry name" value="Integrase_catalytic"/>
</dbReference>
<evidence type="ECO:0000313" key="4">
    <source>
        <dbReference type="EMBL" id="MEX3170638.1"/>
    </source>
</evidence>
<sequence length="197" mass="22945">MIKSQQHRKHLTRGEVGRLLLQAAAGRAPERDTCLIWMGFIHGCRVSELTGLRLADLDMDDGCLYISRLKNGLSTTHPLEATEKHLLQRWLEKRQFCRNLDDQDWLFLSQKGHRLSRQRIFRMLREYGRRAGLEVEAHPHMLRHACGYALADNGADTRVIQDYLGHRNIQHTVLYTAANAGRFRYLWEEKSQKNVTL</sequence>
<dbReference type="Pfam" id="PF00589">
    <property type="entry name" value="Phage_integrase"/>
    <property type="match status" value="1"/>
</dbReference>
<evidence type="ECO:0000313" key="5">
    <source>
        <dbReference type="Proteomes" id="UP001558101"/>
    </source>
</evidence>
<dbReference type="EMBL" id="JBFQXQ010000001">
    <property type="protein sequence ID" value="MEX3170638.1"/>
    <property type="molecule type" value="Genomic_DNA"/>
</dbReference>
<comment type="similarity">
    <text evidence="1">Belongs to the 'phage' integrase family.</text>
</comment>
<dbReference type="InterPro" id="IPR050090">
    <property type="entry name" value="Tyrosine_recombinase_XerCD"/>
</dbReference>
<dbReference type="PANTHER" id="PTHR30349">
    <property type="entry name" value="PHAGE INTEGRASE-RELATED"/>
    <property type="match status" value="1"/>
</dbReference>
<gene>
    <name evidence="4" type="ORF">AB4M04_00885</name>
</gene>
<dbReference type="RefSeq" id="WP_218216977.1">
    <property type="nucleotide sequence ID" value="NZ_CAMKID010000002.1"/>
</dbReference>
<keyword evidence="5" id="KW-1185">Reference proteome</keyword>
<organism evidence="4 5">
    <name type="scientific">Serratia quinivorans</name>
    <dbReference type="NCBI Taxonomy" id="137545"/>
    <lineage>
        <taxon>Bacteria</taxon>
        <taxon>Pseudomonadati</taxon>
        <taxon>Pseudomonadota</taxon>
        <taxon>Gammaproteobacteria</taxon>
        <taxon>Enterobacterales</taxon>
        <taxon>Yersiniaceae</taxon>
        <taxon>Serratia</taxon>
    </lineage>
</organism>
<name>A0ABV3UD09_9GAMM</name>
<dbReference type="PROSITE" id="PS51898">
    <property type="entry name" value="TYR_RECOMBINASE"/>
    <property type="match status" value="1"/>
</dbReference>
<feature type="domain" description="Tyr recombinase" evidence="3">
    <location>
        <begin position="6"/>
        <end position="188"/>
    </location>
</feature>
<proteinExistence type="inferred from homology"/>